<feature type="repeat" description="ANK" evidence="3">
    <location>
        <begin position="231"/>
        <end position="263"/>
    </location>
</feature>
<keyword evidence="1" id="KW-0677">Repeat</keyword>
<evidence type="ECO:0000313" key="5">
    <source>
        <dbReference type="EMBL" id="RPB11453.1"/>
    </source>
</evidence>
<name>A0A3N4KLK7_9PEZI</name>
<dbReference type="Gene3D" id="1.25.40.20">
    <property type="entry name" value="Ankyrin repeat-containing domain"/>
    <property type="match status" value="2"/>
</dbReference>
<protein>
    <submittedName>
        <fullName evidence="5">Ankyrin</fullName>
    </submittedName>
</protein>
<feature type="repeat" description="ANK" evidence="3">
    <location>
        <begin position="130"/>
        <end position="162"/>
    </location>
</feature>
<dbReference type="AlphaFoldDB" id="A0A3N4KLK7"/>
<dbReference type="PROSITE" id="PS50297">
    <property type="entry name" value="ANK_REP_REGION"/>
    <property type="match status" value="3"/>
</dbReference>
<evidence type="ECO:0000259" key="4">
    <source>
        <dbReference type="PROSITE" id="PS50181"/>
    </source>
</evidence>
<organism evidence="5 6">
    <name type="scientific">Morchella conica CCBAS932</name>
    <dbReference type="NCBI Taxonomy" id="1392247"/>
    <lineage>
        <taxon>Eukaryota</taxon>
        <taxon>Fungi</taxon>
        <taxon>Dikarya</taxon>
        <taxon>Ascomycota</taxon>
        <taxon>Pezizomycotina</taxon>
        <taxon>Pezizomycetes</taxon>
        <taxon>Pezizales</taxon>
        <taxon>Morchellaceae</taxon>
        <taxon>Morchella</taxon>
    </lineage>
</organism>
<dbReference type="InterPro" id="IPR002110">
    <property type="entry name" value="Ankyrin_rpt"/>
</dbReference>
<dbReference type="PROSITE" id="PS50088">
    <property type="entry name" value="ANK_REPEAT"/>
    <property type="match status" value="4"/>
</dbReference>
<dbReference type="SUPFAM" id="SSF48403">
    <property type="entry name" value="Ankyrin repeat"/>
    <property type="match status" value="1"/>
</dbReference>
<feature type="repeat" description="ANK" evidence="3">
    <location>
        <begin position="195"/>
        <end position="216"/>
    </location>
</feature>
<dbReference type="InterPro" id="IPR001810">
    <property type="entry name" value="F-box_dom"/>
</dbReference>
<dbReference type="OrthoDB" id="20872at2759"/>
<dbReference type="PROSITE" id="PS50181">
    <property type="entry name" value="FBOX"/>
    <property type="match status" value="1"/>
</dbReference>
<evidence type="ECO:0000256" key="1">
    <source>
        <dbReference type="ARBA" id="ARBA00022737"/>
    </source>
</evidence>
<dbReference type="EMBL" id="ML119135">
    <property type="protein sequence ID" value="RPB11453.1"/>
    <property type="molecule type" value="Genomic_DNA"/>
</dbReference>
<evidence type="ECO:0000256" key="3">
    <source>
        <dbReference type="PROSITE-ProRule" id="PRU00023"/>
    </source>
</evidence>
<sequence>MINILELPNELLFEIARYFEQPEEVYSLVLTCSDFHQLFSDVLFDFAVYAPSNDMHAIRVLYTYASGGHGHLVNKLITKRASVKQPSSDSSPESGLNLCSRVLQYAIAKDNKPAVEQLLKCSVVMDTPDHGFLALHTAVIWIQDDMLQFLVSKGADVHKKDPQSRDALSIAAQLGHASTIRVLLDLGATMGVGQSGRTAIHEAARRGYTEILEMLLGNPRGKVSLDVQDNRGRTALGIAARMGDTESVKVLLDHGADPDIHDSIGRSPRLIACHPDRSAIARLMAGIPLQCRTNRG</sequence>
<dbReference type="InParanoid" id="A0A3N4KLK7"/>
<accession>A0A3N4KLK7</accession>
<dbReference type="InterPro" id="IPR036770">
    <property type="entry name" value="Ankyrin_rpt-contain_sf"/>
</dbReference>
<dbReference type="PANTHER" id="PTHR24198:SF165">
    <property type="entry name" value="ANKYRIN REPEAT-CONTAINING PROTEIN-RELATED"/>
    <property type="match status" value="1"/>
</dbReference>
<feature type="domain" description="F-box" evidence="4">
    <location>
        <begin position="1"/>
        <end position="52"/>
    </location>
</feature>
<dbReference type="PANTHER" id="PTHR24198">
    <property type="entry name" value="ANKYRIN REPEAT AND PROTEIN KINASE DOMAIN-CONTAINING PROTEIN"/>
    <property type="match status" value="1"/>
</dbReference>
<dbReference type="SMART" id="SM00248">
    <property type="entry name" value="ANK"/>
    <property type="match status" value="5"/>
</dbReference>
<dbReference type="CDD" id="cd09917">
    <property type="entry name" value="F-box_SF"/>
    <property type="match status" value="1"/>
</dbReference>
<dbReference type="Pfam" id="PF12796">
    <property type="entry name" value="Ank_2"/>
    <property type="match status" value="2"/>
</dbReference>
<gene>
    <name evidence="5" type="ORF">P167DRAFT_546276</name>
</gene>
<feature type="repeat" description="ANK" evidence="3">
    <location>
        <begin position="163"/>
        <end position="195"/>
    </location>
</feature>
<keyword evidence="2 3" id="KW-0040">ANK repeat</keyword>
<dbReference type="PRINTS" id="PR01415">
    <property type="entry name" value="ANKYRIN"/>
</dbReference>
<evidence type="ECO:0000313" key="6">
    <source>
        <dbReference type="Proteomes" id="UP000277580"/>
    </source>
</evidence>
<keyword evidence="6" id="KW-1185">Reference proteome</keyword>
<dbReference type="Proteomes" id="UP000277580">
    <property type="component" value="Unassembled WGS sequence"/>
</dbReference>
<dbReference type="STRING" id="1392247.A0A3N4KLK7"/>
<reference evidence="5 6" key="1">
    <citation type="journal article" date="2018" name="Nat. Ecol. Evol.">
        <title>Pezizomycetes genomes reveal the molecular basis of ectomycorrhizal truffle lifestyle.</title>
        <authorList>
            <person name="Murat C."/>
            <person name="Payen T."/>
            <person name="Noel B."/>
            <person name="Kuo A."/>
            <person name="Morin E."/>
            <person name="Chen J."/>
            <person name="Kohler A."/>
            <person name="Krizsan K."/>
            <person name="Balestrini R."/>
            <person name="Da Silva C."/>
            <person name="Montanini B."/>
            <person name="Hainaut M."/>
            <person name="Levati E."/>
            <person name="Barry K.W."/>
            <person name="Belfiori B."/>
            <person name="Cichocki N."/>
            <person name="Clum A."/>
            <person name="Dockter R.B."/>
            <person name="Fauchery L."/>
            <person name="Guy J."/>
            <person name="Iotti M."/>
            <person name="Le Tacon F."/>
            <person name="Lindquist E.A."/>
            <person name="Lipzen A."/>
            <person name="Malagnac F."/>
            <person name="Mello A."/>
            <person name="Molinier V."/>
            <person name="Miyauchi S."/>
            <person name="Poulain J."/>
            <person name="Riccioni C."/>
            <person name="Rubini A."/>
            <person name="Sitrit Y."/>
            <person name="Splivallo R."/>
            <person name="Traeger S."/>
            <person name="Wang M."/>
            <person name="Zifcakova L."/>
            <person name="Wipf D."/>
            <person name="Zambonelli A."/>
            <person name="Paolocci F."/>
            <person name="Nowrousian M."/>
            <person name="Ottonello S."/>
            <person name="Baldrian P."/>
            <person name="Spatafora J.W."/>
            <person name="Henrissat B."/>
            <person name="Nagy L.G."/>
            <person name="Aury J.M."/>
            <person name="Wincker P."/>
            <person name="Grigoriev I.V."/>
            <person name="Bonfante P."/>
            <person name="Martin F.M."/>
        </authorList>
    </citation>
    <scope>NUCLEOTIDE SEQUENCE [LARGE SCALE GENOMIC DNA]</scope>
    <source>
        <strain evidence="5 6">CCBAS932</strain>
    </source>
</reference>
<evidence type="ECO:0000256" key="2">
    <source>
        <dbReference type="ARBA" id="ARBA00023043"/>
    </source>
</evidence>
<proteinExistence type="predicted"/>